<dbReference type="HOGENOM" id="CLU_1809873_0_0_1"/>
<dbReference type="EMBL" id="JH598637">
    <property type="status" value="NOT_ANNOTATED_CDS"/>
    <property type="molecule type" value="Genomic_DNA"/>
</dbReference>
<dbReference type="EnsemblProtists" id="HpaT802074">
    <property type="protein sequence ID" value="HpaP802074"/>
    <property type="gene ID" value="HpaG802074"/>
</dbReference>
<sequence>MPTFGRLYLPVWEFYEKSCIDAPNEAKSKAENLVSNRLGRKRGSRAGDESDDWNSAEILSARTSKQKLQRARGTCCAWIAVDDKRKNHLLSLYASSVTQTGIEVLQGYESAVELLNEKFEAIPHVITTDSGGPYRKFRRVAQE</sequence>
<dbReference type="AlphaFoldDB" id="M4B722"/>
<accession>M4B722</accession>
<name>M4B722_HYAAE</name>
<protein>
    <submittedName>
        <fullName evidence="1">Uncharacterized protein</fullName>
    </submittedName>
</protein>
<reference evidence="1" key="2">
    <citation type="submission" date="2015-06" db="UniProtKB">
        <authorList>
            <consortium name="EnsemblProtists"/>
        </authorList>
    </citation>
    <scope>IDENTIFICATION</scope>
    <source>
        <strain evidence="1">Emoy2</strain>
    </source>
</reference>
<keyword evidence="2" id="KW-1185">Reference proteome</keyword>
<dbReference type="Proteomes" id="UP000011713">
    <property type="component" value="Unassembled WGS sequence"/>
</dbReference>
<dbReference type="VEuPathDB" id="FungiDB:HpaG802074"/>
<proteinExistence type="predicted"/>
<reference evidence="2" key="1">
    <citation type="journal article" date="2010" name="Science">
        <title>Signatures of adaptation to obligate biotrophy in the Hyaloperonospora arabidopsidis genome.</title>
        <authorList>
            <person name="Baxter L."/>
            <person name="Tripathy S."/>
            <person name="Ishaque N."/>
            <person name="Boot N."/>
            <person name="Cabral A."/>
            <person name="Kemen E."/>
            <person name="Thines M."/>
            <person name="Ah-Fong A."/>
            <person name="Anderson R."/>
            <person name="Badejoko W."/>
            <person name="Bittner-Eddy P."/>
            <person name="Boore J.L."/>
            <person name="Chibucos M.C."/>
            <person name="Coates M."/>
            <person name="Dehal P."/>
            <person name="Delehaunty K."/>
            <person name="Dong S."/>
            <person name="Downton P."/>
            <person name="Dumas B."/>
            <person name="Fabro G."/>
            <person name="Fronick C."/>
            <person name="Fuerstenberg S.I."/>
            <person name="Fulton L."/>
            <person name="Gaulin E."/>
            <person name="Govers F."/>
            <person name="Hughes L."/>
            <person name="Humphray S."/>
            <person name="Jiang R.H."/>
            <person name="Judelson H."/>
            <person name="Kamoun S."/>
            <person name="Kyung K."/>
            <person name="Meijer H."/>
            <person name="Minx P."/>
            <person name="Morris P."/>
            <person name="Nelson J."/>
            <person name="Phuntumart V."/>
            <person name="Qutob D."/>
            <person name="Rehmany A."/>
            <person name="Rougon-Cardoso A."/>
            <person name="Ryden P."/>
            <person name="Torto-Alalibo T."/>
            <person name="Studholme D."/>
            <person name="Wang Y."/>
            <person name="Win J."/>
            <person name="Wood J."/>
            <person name="Clifton S.W."/>
            <person name="Rogers J."/>
            <person name="Van den Ackerveken G."/>
            <person name="Jones J.D."/>
            <person name="McDowell J.M."/>
            <person name="Beynon J."/>
            <person name="Tyler B.M."/>
        </authorList>
    </citation>
    <scope>NUCLEOTIDE SEQUENCE [LARGE SCALE GENOMIC DNA]</scope>
    <source>
        <strain evidence="2">Emoy2</strain>
    </source>
</reference>
<evidence type="ECO:0000313" key="2">
    <source>
        <dbReference type="Proteomes" id="UP000011713"/>
    </source>
</evidence>
<dbReference type="InParanoid" id="M4B722"/>
<evidence type="ECO:0000313" key="1">
    <source>
        <dbReference type="EnsemblProtists" id="HpaP802074"/>
    </source>
</evidence>
<organism evidence="1 2">
    <name type="scientific">Hyaloperonospora arabidopsidis (strain Emoy2)</name>
    <name type="common">Downy mildew agent</name>
    <name type="synonym">Peronospora arabidopsidis</name>
    <dbReference type="NCBI Taxonomy" id="559515"/>
    <lineage>
        <taxon>Eukaryota</taxon>
        <taxon>Sar</taxon>
        <taxon>Stramenopiles</taxon>
        <taxon>Oomycota</taxon>
        <taxon>Peronosporomycetes</taxon>
        <taxon>Peronosporales</taxon>
        <taxon>Peronosporaceae</taxon>
        <taxon>Hyaloperonospora</taxon>
    </lineage>
</organism>